<accession>A0AAV4Y2I6</accession>
<dbReference type="AlphaFoldDB" id="A0AAV4Y2I6"/>
<name>A0AAV4Y2I6_CAEEX</name>
<sequence length="92" mass="10308">MNASSAQLDTSLFVATGRYPGLRVEQLATINIIRFVHWKINETDSRHQYPWTKLGTCYLHTTCVINSDMGHGIGTNLSNRGHFWQLNNGSGS</sequence>
<dbReference type="Proteomes" id="UP001054945">
    <property type="component" value="Unassembled WGS sequence"/>
</dbReference>
<proteinExistence type="predicted"/>
<reference evidence="1 2" key="1">
    <citation type="submission" date="2021-06" db="EMBL/GenBank/DDBJ databases">
        <title>Caerostris extrusa draft genome.</title>
        <authorList>
            <person name="Kono N."/>
            <person name="Arakawa K."/>
        </authorList>
    </citation>
    <scope>NUCLEOTIDE SEQUENCE [LARGE SCALE GENOMIC DNA]</scope>
</reference>
<evidence type="ECO:0000313" key="1">
    <source>
        <dbReference type="EMBL" id="GIZ01084.1"/>
    </source>
</evidence>
<protein>
    <submittedName>
        <fullName evidence="1">Uncharacterized protein</fullName>
    </submittedName>
</protein>
<organism evidence="1 2">
    <name type="scientific">Caerostris extrusa</name>
    <name type="common">Bark spider</name>
    <name type="synonym">Caerostris bankana</name>
    <dbReference type="NCBI Taxonomy" id="172846"/>
    <lineage>
        <taxon>Eukaryota</taxon>
        <taxon>Metazoa</taxon>
        <taxon>Ecdysozoa</taxon>
        <taxon>Arthropoda</taxon>
        <taxon>Chelicerata</taxon>
        <taxon>Arachnida</taxon>
        <taxon>Araneae</taxon>
        <taxon>Araneomorphae</taxon>
        <taxon>Entelegynae</taxon>
        <taxon>Araneoidea</taxon>
        <taxon>Araneidae</taxon>
        <taxon>Caerostris</taxon>
    </lineage>
</organism>
<evidence type="ECO:0000313" key="2">
    <source>
        <dbReference type="Proteomes" id="UP001054945"/>
    </source>
</evidence>
<gene>
    <name evidence="1" type="ORF">CEXT_279071</name>
</gene>
<dbReference type="EMBL" id="BPLR01018622">
    <property type="protein sequence ID" value="GIZ01084.1"/>
    <property type="molecule type" value="Genomic_DNA"/>
</dbReference>
<comment type="caution">
    <text evidence="1">The sequence shown here is derived from an EMBL/GenBank/DDBJ whole genome shotgun (WGS) entry which is preliminary data.</text>
</comment>
<keyword evidence="2" id="KW-1185">Reference proteome</keyword>